<evidence type="ECO:0000256" key="3">
    <source>
        <dbReference type="ARBA" id="ARBA00022786"/>
    </source>
</evidence>
<dbReference type="AlphaFoldDB" id="A0A8N5I105"/>
<feature type="domain" description="Ubiquitin-like" evidence="5">
    <location>
        <begin position="42"/>
        <end position="117"/>
    </location>
</feature>
<dbReference type="FunFam" id="3.10.20.90:FF:000022">
    <property type="entry name" value="Small ubiquitin-related modifier"/>
    <property type="match status" value="1"/>
</dbReference>
<evidence type="ECO:0000259" key="5">
    <source>
        <dbReference type="PROSITE" id="PS50053"/>
    </source>
</evidence>
<dbReference type="InterPro" id="IPR022617">
    <property type="entry name" value="Rad60/SUMO-like_dom"/>
</dbReference>
<dbReference type="Gene3D" id="3.10.20.90">
    <property type="entry name" value="Phosphatidylinositol 3-kinase Catalytic Subunit, Chain A, domain 1"/>
    <property type="match status" value="1"/>
</dbReference>
<evidence type="ECO:0000313" key="6">
    <source>
        <dbReference type="Proteomes" id="UP000504602"/>
    </source>
</evidence>
<dbReference type="Proteomes" id="UP000504602">
    <property type="component" value="Unplaced"/>
</dbReference>
<keyword evidence="6" id="KW-1185">Reference proteome</keyword>
<evidence type="ECO:0000256" key="4">
    <source>
        <dbReference type="RuleBase" id="RU361190"/>
    </source>
</evidence>
<gene>
    <name evidence="7" type="primary">LOC102044810</name>
</gene>
<comment type="subcellular location">
    <subcellularLocation>
        <location evidence="4">Nucleus</location>
    </subcellularLocation>
</comment>
<dbReference type="SMART" id="SM00213">
    <property type="entry name" value="UBQ"/>
    <property type="match status" value="1"/>
</dbReference>
<protein>
    <recommendedName>
        <fullName evidence="4">Small ubiquitin-related modifier</fullName>
        <shortName evidence="4">SUMO</shortName>
    </recommendedName>
</protein>
<evidence type="ECO:0000256" key="2">
    <source>
        <dbReference type="ARBA" id="ARBA00022499"/>
    </source>
</evidence>
<dbReference type="InterPro" id="IPR000626">
    <property type="entry name" value="Ubiquitin-like_dom"/>
</dbReference>
<evidence type="ECO:0000313" key="7">
    <source>
        <dbReference type="RefSeq" id="XP_030916175.1"/>
    </source>
</evidence>
<comment type="similarity">
    <text evidence="1 4">Belongs to the ubiquitin family. SUMO subfamily.</text>
</comment>
<keyword evidence="2" id="KW-1017">Isopeptide bond</keyword>
<dbReference type="OrthoDB" id="442921at2759"/>
<keyword evidence="4" id="KW-0539">Nucleus</keyword>
<dbReference type="PROSITE" id="PS50053">
    <property type="entry name" value="UBIQUITIN_2"/>
    <property type="match status" value="1"/>
</dbReference>
<sequence>MEASRDRLEGIWANTEVCSPLPARRILQFSVQEGVKTENECIDLKVAEQDGSVVRFRIKRHTPLGKLMKAYCCRQGLSMRHIMFLFDGQPIKEADTPAQLEMEHDDTIEVYQQQTGGGC</sequence>
<evidence type="ECO:0000256" key="1">
    <source>
        <dbReference type="ARBA" id="ARBA00009185"/>
    </source>
</evidence>
<dbReference type="InterPro" id="IPR029071">
    <property type="entry name" value="Ubiquitin-like_domsf"/>
</dbReference>
<accession>A0A8N5I105</accession>
<dbReference type="RefSeq" id="XP_030916175.1">
    <property type="nucleotide sequence ID" value="XM_031060315.1"/>
</dbReference>
<proteinExistence type="inferred from homology"/>
<dbReference type="GO" id="GO:0005634">
    <property type="term" value="C:nucleus"/>
    <property type="evidence" value="ECO:0007669"/>
    <property type="project" value="UniProtKB-SubCell"/>
</dbReference>
<organism evidence="6 7">
    <name type="scientific">Geospiza fortis</name>
    <name type="common">Medium ground-finch</name>
    <dbReference type="NCBI Taxonomy" id="48883"/>
    <lineage>
        <taxon>Eukaryota</taxon>
        <taxon>Metazoa</taxon>
        <taxon>Chordata</taxon>
        <taxon>Craniata</taxon>
        <taxon>Vertebrata</taxon>
        <taxon>Euteleostomi</taxon>
        <taxon>Archelosauria</taxon>
        <taxon>Archosauria</taxon>
        <taxon>Dinosauria</taxon>
        <taxon>Saurischia</taxon>
        <taxon>Theropoda</taxon>
        <taxon>Coelurosauria</taxon>
        <taxon>Aves</taxon>
        <taxon>Neognathae</taxon>
        <taxon>Neoaves</taxon>
        <taxon>Telluraves</taxon>
        <taxon>Australaves</taxon>
        <taxon>Passeriformes</taxon>
        <taxon>Thraupidae</taxon>
        <taxon>Geospiza</taxon>
    </lineage>
</organism>
<name>A0A8N5I105_GEOFO</name>
<dbReference type="Pfam" id="PF11976">
    <property type="entry name" value="Rad60-SLD"/>
    <property type="match status" value="1"/>
</dbReference>
<keyword evidence="3 4" id="KW-0833">Ubl conjugation pathway</keyword>
<dbReference type="GeneID" id="102044810"/>
<dbReference type="PANTHER" id="PTHR10562">
    <property type="entry name" value="SMALL UBIQUITIN-RELATED MODIFIER"/>
    <property type="match status" value="1"/>
</dbReference>
<reference evidence="7" key="1">
    <citation type="submission" date="2025-08" db="UniProtKB">
        <authorList>
            <consortium name="RefSeq"/>
        </authorList>
    </citation>
    <scope>IDENTIFICATION</scope>
</reference>
<dbReference type="SUPFAM" id="SSF54236">
    <property type="entry name" value="Ubiquitin-like"/>
    <property type="match status" value="1"/>
</dbReference>